<dbReference type="InterPro" id="IPR019757">
    <property type="entry name" value="Pept_S26A_signal_pept_1_Lys-AS"/>
</dbReference>
<name>Q1IJU5_KORVE</name>
<dbReference type="PANTHER" id="PTHR43390">
    <property type="entry name" value="SIGNAL PEPTIDASE I"/>
    <property type="match status" value="1"/>
</dbReference>
<protein>
    <recommendedName>
        <fullName evidence="4 7">Signal peptidase I</fullName>
        <ecNumber evidence="3 7">3.4.21.89</ecNumber>
    </recommendedName>
</protein>
<evidence type="ECO:0000256" key="1">
    <source>
        <dbReference type="ARBA" id="ARBA00000677"/>
    </source>
</evidence>
<dbReference type="PRINTS" id="PR00727">
    <property type="entry name" value="LEADERPTASE"/>
</dbReference>
<dbReference type="eggNOG" id="COG0681">
    <property type="taxonomic scope" value="Bacteria"/>
</dbReference>
<keyword evidence="5 7" id="KW-0378">Hydrolase</keyword>
<dbReference type="STRING" id="204669.Acid345_3855"/>
<sequence>MSDPQEPMQEQAVITPEVAEPTPEPSLPPPPKRKGPVDSGTLSTLQSLLGTIAIAVFVITFIVQAFTIPSESMEKTLLIGDYLLVDKAHFAEGPAHWFMPYKKIQRQEIIVFRYPVHPSMYFVKRVIGLPGDHVRLIDKKVFVNGIALNEPYVVYSRPFDAFRDDFPNGPRYSFEIDAHWASEMHTLVEDHQLIVPDGYYFVMGDNRDDSSDSRYWGFVPRENIVGRPLLIYFSADHRDTPPPTGTMGDKLWNLALRLRQLPGDIRWKRVVRLVR</sequence>
<dbReference type="InterPro" id="IPR000223">
    <property type="entry name" value="Pept_S26A_signal_pept_1"/>
</dbReference>
<feature type="active site" evidence="6">
    <location>
        <position position="72"/>
    </location>
</feature>
<feature type="domain" description="Peptidase S26" evidence="9">
    <location>
        <begin position="44"/>
        <end position="232"/>
    </location>
</feature>
<comment type="catalytic activity">
    <reaction evidence="1 7">
        <text>Cleavage of hydrophobic, N-terminal signal or leader sequences from secreted and periplasmic proteins.</text>
        <dbReference type="EC" id="3.4.21.89"/>
    </reaction>
</comment>
<keyword evidence="7" id="KW-0472">Membrane</keyword>
<evidence type="ECO:0000256" key="6">
    <source>
        <dbReference type="PIRSR" id="PIRSR600223-1"/>
    </source>
</evidence>
<dbReference type="PROSITE" id="PS00760">
    <property type="entry name" value="SPASE_I_2"/>
    <property type="match status" value="1"/>
</dbReference>
<accession>Q1IJU5</accession>
<reference evidence="10 11" key="1">
    <citation type="journal article" date="2009" name="Appl. Environ. Microbiol.">
        <title>Three genomes from the phylum Acidobacteria provide insight into the lifestyles of these microorganisms in soils.</title>
        <authorList>
            <person name="Ward N.L."/>
            <person name="Challacombe J.F."/>
            <person name="Janssen P.H."/>
            <person name="Henrissat B."/>
            <person name="Coutinho P.M."/>
            <person name="Wu M."/>
            <person name="Xie G."/>
            <person name="Haft D.H."/>
            <person name="Sait M."/>
            <person name="Badger J."/>
            <person name="Barabote R.D."/>
            <person name="Bradley B."/>
            <person name="Brettin T.S."/>
            <person name="Brinkac L.M."/>
            <person name="Bruce D."/>
            <person name="Creasy T."/>
            <person name="Daugherty S.C."/>
            <person name="Davidsen T.M."/>
            <person name="DeBoy R.T."/>
            <person name="Detter J.C."/>
            <person name="Dodson R.J."/>
            <person name="Durkin A.S."/>
            <person name="Ganapathy A."/>
            <person name="Gwinn-Giglio M."/>
            <person name="Han C.S."/>
            <person name="Khouri H."/>
            <person name="Kiss H."/>
            <person name="Kothari S.P."/>
            <person name="Madupu R."/>
            <person name="Nelson K.E."/>
            <person name="Nelson W.C."/>
            <person name="Paulsen I."/>
            <person name="Penn K."/>
            <person name="Ren Q."/>
            <person name="Rosovitz M.J."/>
            <person name="Selengut J.D."/>
            <person name="Shrivastava S."/>
            <person name="Sullivan S.A."/>
            <person name="Tapia R."/>
            <person name="Thompson L.S."/>
            <person name="Watkins K.L."/>
            <person name="Yang Q."/>
            <person name="Yu C."/>
            <person name="Zafar N."/>
            <person name="Zhou L."/>
            <person name="Kuske C.R."/>
        </authorList>
    </citation>
    <scope>NUCLEOTIDE SEQUENCE [LARGE SCALE GENOMIC DNA]</scope>
    <source>
        <strain evidence="10 11">Ellin345</strain>
    </source>
</reference>
<dbReference type="PANTHER" id="PTHR43390:SF1">
    <property type="entry name" value="CHLOROPLAST PROCESSING PEPTIDASE"/>
    <property type="match status" value="1"/>
</dbReference>
<dbReference type="CDD" id="cd06530">
    <property type="entry name" value="S26_SPase_I"/>
    <property type="match status" value="1"/>
</dbReference>
<dbReference type="InterPro" id="IPR019533">
    <property type="entry name" value="Peptidase_S26"/>
</dbReference>
<feature type="active site" evidence="6">
    <location>
        <position position="124"/>
    </location>
</feature>
<evidence type="ECO:0000256" key="2">
    <source>
        <dbReference type="ARBA" id="ARBA00009370"/>
    </source>
</evidence>
<comment type="similarity">
    <text evidence="2 7">Belongs to the peptidase S26 family.</text>
</comment>
<evidence type="ECO:0000313" key="11">
    <source>
        <dbReference type="Proteomes" id="UP000002432"/>
    </source>
</evidence>
<comment type="subcellular location">
    <subcellularLocation>
        <location evidence="7">Membrane</location>
        <topology evidence="7">Single-pass type II membrane protein</topology>
    </subcellularLocation>
</comment>
<organism evidence="10 11">
    <name type="scientific">Koribacter versatilis (strain Ellin345)</name>
    <dbReference type="NCBI Taxonomy" id="204669"/>
    <lineage>
        <taxon>Bacteria</taxon>
        <taxon>Pseudomonadati</taxon>
        <taxon>Acidobacteriota</taxon>
        <taxon>Terriglobia</taxon>
        <taxon>Terriglobales</taxon>
        <taxon>Candidatus Korobacteraceae</taxon>
        <taxon>Candidatus Korobacter</taxon>
    </lineage>
</organism>
<dbReference type="EnsemblBacteria" id="ABF42855">
    <property type="protein sequence ID" value="ABF42855"/>
    <property type="gene ID" value="Acid345_3855"/>
</dbReference>
<dbReference type="KEGG" id="aba:Acid345_3855"/>
<dbReference type="MEROPS" id="S26.025"/>
<keyword evidence="7" id="KW-1133">Transmembrane helix</keyword>
<feature type="transmembrane region" description="Helical" evidence="7">
    <location>
        <begin position="48"/>
        <end position="68"/>
    </location>
</feature>
<dbReference type="Gene3D" id="2.10.109.10">
    <property type="entry name" value="Umud Fragment, subunit A"/>
    <property type="match status" value="1"/>
</dbReference>
<evidence type="ECO:0000256" key="8">
    <source>
        <dbReference type="SAM" id="MobiDB-lite"/>
    </source>
</evidence>
<dbReference type="InterPro" id="IPR036286">
    <property type="entry name" value="LexA/Signal_pep-like_sf"/>
</dbReference>
<dbReference type="HOGENOM" id="CLU_028723_1_3_0"/>
<dbReference type="InterPro" id="IPR019758">
    <property type="entry name" value="Pept_S26A_signal_pept_1_CS"/>
</dbReference>
<dbReference type="Proteomes" id="UP000002432">
    <property type="component" value="Chromosome"/>
</dbReference>
<dbReference type="Pfam" id="PF10502">
    <property type="entry name" value="Peptidase_S26"/>
    <property type="match status" value="1"/>
</dbReference>
<evidence type="ECO:0000256" key="5">
    <source>
        <dbReference type="ARBA" id="ARBA00022801"/>
    </source>
</evidence>
<gene>
    <name evidence="10" type="ordered locus">Acid345_3855</name>
</gene>
<dbReference type="GO" id="GO:0004252">
    <property type="term" value="F:serine-type endopeptidase activity"/>
    <property type="evidence" value="ECO:0007669"/>
    <property type="project" value="InterPro"/>
</dbReference>
<dbReference type="GO" id="GO:0006465">
    <property type="term" value="P:signal peptide processing"/>
    <property type="evidence" value="ECO:0007669"/>
    <property type="project" value="InterPro"/>
</dbReference>
<dbReference type="PROSITE" id="PS00761">
    <property type="entry name" value="SPASE_I_3"/>
    <property type="match status" value="1"/>
</dbReference>
<keyword evidence="11" id="KW-1185">Reference proteome</keyword>
<dbReference type="AlphaFoldDB" id="Q1IJU5"/>
<dbReference type="EC" id="3.4.21.89" evidence="3 7"/>
<dbReference type="NCBIfam" id="TIGR02227">
    <property type="entry name" value="sigpep_I_bact"/>
    <property type="match status" value="1"/>
</dbReference>
<keyword evidence="7" id="KW-0645">Protease</keyword>
<evidence type="ECO:0000256" key="7">
    <source>
        <dbReference type="RuleBase" id="RU362042"/>
    </source>
</evidence>
<evidence type="ECO:0000256" key="3">
    <source>
        <dbReference type="ARBA" id="ARBA00013208"/>
    </source>
</evidence>
<dbReference type="GO" id="GO:0009003">
    <property type="term" value="F:signal peptidase activity"/>
    <property type="evidence" value="ECO:0007669"/>
    <property type="project" value="UniProtKB-EC"/>
</dbReference>
<dbReference type="SUPFAM" id="SSF51306">
    <property type="entry name" value="LexA/Signal peptidase"/>
    <property type="match status" value="1"/>
</dbReference>
<dbReference type="EMBL" id="CP000360">
    <property type="protein sequence ID" value="ABF42855.1"/>
    <property type="molecule type" value="Genomic_DNA"/>
</dbReference>
<dbReference type="GO" id="GO:0016020">
    <property type="term" value="C:membrane"/>
    <property type="evidence" value="ECO:0007669"/>
    <property type="project" value="UniProtKB-SubCell"/>
</dbReference>
<evidence type="ECO:0000256" key="4">
    <source>
        <dbReference type="ARBA" id="ARBA00019232"/>
    </source>
</evidence>
<feature type="region of interest" description="Disordered" evidence="8">
    <location>
        <begin position="1"/>
        <end position="40"/>
    </location>
</feature>
<evidence type="ECO:0000259" key="9">
    <source>
        <dbReference type="Pfam" id="PF10502"/>
    </source>
</evidence>
<proteinExistence type="inferred from homology"/>
<evidence type="ECO:0000313" key="10">
    <source>
        <dbReference type="EMBL" id="ABF42855.1"/>
    </source>
</evidence>
<keyword evidence="7" id="KW-0812">Transmembrane</keyword>
<dbReference type="RefSeq" id="WP_011524654.1">
    <property type="nucleotide sequence ID" value="NC_008009.1"/>
</dbReference>